<gene>
    <name evidence="4" type="ORF">SAMN04488518_102377</name>
</gene>
<dbReference type="RefSeq" id="WP_093517629.1">
    <property type="nucleotide sequence ID" value="NZ_FOSK01000002.1"/>
</dbReference>
<dbReference type="InterPro" id="IPR010987">
    <property type="entry name" value="Glutathione-S-Trfase_C-like"/>
</dbReference>
<comment type="caution">
    <text evidence="4">The sequence shown here is derived from an EMBL/GenBank/DDBJ whole genome shotgun (WGS) entry which is preliminary data.</text>
</comment>
<sequence length="223" mass="25144">MITVHNLENSQSIRILWLLEELGVPYEIKQYKRDAATDLAPSDYKRLHQIGTSPTISDGDLVLPETNAIVDYILDKHPNATLRPEPGSEERARYLFWFHATQGSFMPLLLDSLIFKRMISKVPFFLRPVMSAVVGKVRAAYLEPRITRMLSFIEEELGRSTWLAGDSLSAADIVMGYCLEVAEVRIGFGGQYPNITAYLGRMRSRPAYKTALAKNGAFRPFAS</sequence>
<dbReference type="CDD" id="cd03189">
    <property type="entry name" value="GST_C_GTT1_like"/>
    <property type="match status" value="1"/>
</dbReference>
<dbReference type="PANTHER" id="PTHR44051:SF9">
    <property type="entry name" value="GLUTATHIONE S-TRANSFERASE 1"/>
    <property type="match status" value="1"/>
</dbReference>
<feature type="domain" description="GST C-terminal" evidence="3">
    <location>
        <begin position="87"/>
        <end position="221"/>
    </location>
</feature>
<dbReference type="InterPro" id="IPR036282">
    <property type="entry name" value="Glutathione-S-Trfase_C_sf"/>
</dbReference>
<dbReference type="PANTHER" id="PTHR44051">
    <property type="entry name" value="GLUTATHIONE S-TRANSFERASE-RELATED"/>
    <property type="match status" value="1"/>
</dbReference>
<accession>A0A1I3X6W9</accession>
<keyword evidence="5" id="KW-1185">Reference proteome</keyword>
<name>A0A1I3X6W9_9HYPH</name>
<dbReference type="PROSITE" id="PS50405">
    <property type="entry name" value="GST_CTER"/>
    <property type="match status" value="1"/>
</dbReference>
<dbReference type="SFLD" id="SFLDG00358">
    <property type="entry name" value="Main_(cytGST)"/>
    <property type="match status" value="1"/>
</dbReference>
<evidence type="ECO:0000259" key="2">
    <source>
        <dbReference type="PROSITE" id="PS50404"/>
    </source>
</evidence>
<evidence type="ECO:0000256" key="1">
    <source>
        <dbReference type="RuleBase" id="RU003494"/>
    </source>
</evidence>
<dbReference type="Pfam" id="PF02798">
    <property type="entry name" value="GST_N"/>
    <property type="match status" value="1"/>
</dbReference>
<feature type="domain" description="GST N-terminal" evidence="2">
    <location>
        <begin position="1"/>
        <end position="81"/>
    </location>
</feature>
<reference evidence="4 5" key="1">
    <citation type="submission" date="2016-10" db="EMBL/GenBank/DDBJ databases">
        <authorList>
            <person name="Varghese N."/>
            <person name="Submissions S."/>
        </authorList>
    </citation>
    <scope>NUCLEOTIDE SEQUENCE [LARGE SCALE GENOMIC DNA]</scope>
    <source>
        <strain evidence="4 5">DSM 16392</strain>
    </source>
</reference>
<dbReference type="SUPFAM" id="SSF47616">
    <property type="entry name" value="GST C-terminal domain-like"/>
    <property type="match status" value="1"/>
</dbReference>
<evidence type="ECO:0000313" key="5">
    <source>
        <dbReference type="Proteomes" id="UP000199598"/>
    </source>
</evidence>
<dbReference type="Gene3D" id="1.20.1050.10">
    <property type="match status" value="1"/>
</dbReference>
<organism evidence="4 5">
    <name type="scientific">Pseudovibrio ascidiaceicola</name>
    <dbReference type="NCBI Taxonomy" id="285279"/>
    <lineage>
        <taxon>Bacteria</taxon>
        <taxon>Pseudomonadati</taxon>
        <taxon>Pseudomonadota</taxon>
        <taxon>Alphaproteobacteria</taxon>
        <taxon>Hyphomicrobiales</taxon>
        <taxon>Stappiaceae</taxon>
        <taxon>Pseudovibrio</taxon>
    </lineage>
</organism>
<dbReference type="Proteomes" id="UP000199598">
    <property type="component" value="Unassembled WGS sequence"/>
</dbReference>
<dbReference type="PROSITE" id="PS50404">
    <property type="entry name" value="GST_NTER"/>
    <property type="match status" value="1"/>
</dbReference>
<dbReference type="InterPro" id="IPR036249">
    <property type="entry name" value="Thioredoxin-like_sf"/>
</dbReference>
<dbReference type="InterPro" id="IPR040079">
    <property type="entry name" value="Glutathione_S-Trfase"/>
</dbReference>
<dbReference type="SUPFAM" id="SSF52833">
    <property type="entry name" value="Thioredoxin-like"/>
    <property type="match status" value="1"/>
</dbReference>
<comment type="similarity">
    <text evidence="1">Belongs to the GST superfamily.</text>
</comment>
<protein>
    <submittedName>
        <fullName evidence="4">Glutathione S-transferase</fullName>
    </submittedName>
</protein>
<dbReference type="Gene3D" id="3.40.30.10">
    <property type="entry name" value="Glutaredoxin"/>
    <property type="match status" value="1"/>
</dbReference>
<evidence type="ECO:0000259" key="3">
    <source>
        <dbReference type="PROSITE" id="PS50405"/>
    </source>
</evidence>
<dbReference type="InterPro" id="IPR004045">
    <property type="entry name" value="Glutathione_S-Trfase_N"/>
</dbReference>
<dbReference type="Pfam" id="PF00043">
    <property type="entry name" value="GST_C"/>
    <property type="match status" value="1"/>
</dbReference>
<dbReference type="SFLD" id="SFLDS00019">
    <property type="entry name" value="Glutathione_Transferase_(cytos"/>
    <property type="match status" value="1"/>
</dbReference>
<evidence type="ECO:0000313" key="4">
    <source>
        <dbReference type="EMBL" id="SFK14596.1"/>
    </source>
</evidence>
<dbReference type="CDD" id="cd03046">
    <property type="entry name" value="GST_N_GTT1_like"/>
    <property type="match status" value="1"/>
</dbReference>
<dbReference type="SFLD" id="SFLDG01150">
    <property type="entry name" value="Main.1:_Beta-like"/>
    <property type="match status" value="1"/>
</dbReference>
<dbReference type="InterPro" id="IPR004046">
    <property type="entry name" value="GST_C"/>
</dbReference>
<proteinExistence type="inferred from homology"/>
<dbReference type="EMBL" id="FOSK01000002">
    <property type="protein sequence ID" value="SFK14596.1"/>
    <property type="molecule type" value="Genomic_DNA"/>
</dbReference>